<dbReference type="EMBL" id="ADFR01000009">
    <property type="protein sequence ID" value="EFC05601.1"/>
    <property type="molecule type" value="Genomic_DNA"/>
</dbReference>
<dbReference type="RefSeq" id="WP_006627302.1">
    <property type="nucleotide sequence ID" value="NZ_ADFR01000009.1"/>
</dbReference>
<evidence type="ECO:0000256" key="1">
    <source>
        <dbReference type="SAM" id="Coils"/>
    </source>
</evidence>
<keyword evidence="1" id="KW-0175">Coiled coil</keyword>
<protein>
    <recommendedName>
        <fullName evidence="5">Phage minor capsid protein 2</fullName>
    </recommendedName>
</protein>
<evidence type="ECO:0000313" key="3">
    <source>
        <dbReference type="EMBL" id="EFC05601.1"/>
    </source>
</evidence>
<feature type="coiled-coil region" evidence="1">
    <location>
        <begin position="328"/>
        <end position="356"/>
    </location>
</feature>
<evidence type="ECO:0008006" key="5">
    <source>
        <dbReference type="Google" id="ProtNLM"/>
    </source>
</evidence>
<dbReference type="Proteomes" id="UP000005017">
    <property type="component" value="Unassembled WGS sequence"/>
</dbReference>
<name>D2MPI9_9FIRM</name>
<organism evidence="3 4">
    <name type="scientific">Bulleidia extructa W1219</name>
    <dbReference type="NCBI Taxonomy" id="679192"/>
    <lineage>
        <taxon>Bacteria</taxon>
        <taxon>Bacillati</taxon>
        <taxon>Bacillota</taxon>
        <taxon>Erysipelotrichia</taxon>
        <taxon>Erysipelotrichales</taxon>
        <taxon>Erysipelotrichaceae</taxon>
        <taxon>Bulleidia</taxon>
    </lineage>
</organism>
<sequence length="614" mass="70638">MAEYDIAEALRRIELELIGSMKRNWEKHNLEEKETGFTWSRWQAEQLKGLEDFKKKNPKLFSSRFQAINENFLNTLLSQRETNFFGVNHDRMRALIKASTHDLVKAETAMLRTTNDAYRKVIYNAQVYMASGAGSLKQAIDMASDDFLTKGINCVVYKGGRRVNIATYAEMSLRTANKRVALYADGARRQEMGIHTVKVSKYGMCSKTCLPWQGRVYVDDVYSGGTADEAKQLKLPLLSEAIHGGLFHPNCKHQLSTYFPEADDEDDDDLRTPSGQVSYENPPGTQEHHYLQHQIQRERRLQIGSFDENKIQEHANKERKLVDLDEAYLKQAEQYAEIKNERRELYEKNIEKLKDIPKTLSNFVKDEKRWIKEKYSNISQEKIQIIETKLEKLFSNCELHMAVSPESLDKIVDEGFKNAQEVGKYPKNILKFRNETSKNLFGYEEKIKKNEYEKYGYLGCRDFLEDANTARVDQYGGIIVRFNKDKMGSNVTYTDQDSLGYGSASKIHAGSCKNGISVAGVDPRATNEMYEVLNHYSEETLDNPHKIIKEYQKSSHNMQARYFELQYHGKVGIDKVESIFIRKDVSVPQETIGKLKKKGITIYVEKGGGNVDKL</sequence>
<dbReference type="GO" id="GO:0005198">
    <property type="term" value="F:structural molecule activity"/>
    <property type="evidence" value="ECO:0007669"/>
    <property type="project" value="InterPro"/>
</dbReference>
<dbReference type="eggNOG" id="ENOG5032HWQ">
    <property type="taxonomic scope" value="Bacteria"/>
</dbReference>
<proteinExistence type="predicted"/>
<evidence type="ECO:0000256" key="2">
    <source>
        <dbReference type="SAM" id="MobiDB-lite"/>
    </source>
</evidence>
<dbReference type="AlphaFoldDB" id="D2MPI9"/>
<accession>D2MPI9</accession>
<dbReference type="STRING" id="679192.HMPREF9013_1305"/>
<comment type="caution">
    <text evidence="3">The sequence shown here is derived from an EMBL/GenBank/DDBJ whole genome shotgun (WGS) entry which is preliminary data.</text>
</comment>
<dbReference type="Pfam" id="PF06152">
    <property type="entry name" value="Phage_min_cap2"/>
    <property type="match status" value="1"/>
</dbReference>
<dbReference type="InterPro" id="IPR009319">
    <property type="entry name" value="Phage_A118_VSP1"/>
</dbReference>
<evidence type="ECO:0000313" key="4">
    <source>
        <dbReference type="Proteomes" id="UP000005017"/>
    </source>
</evidence>
<dbReference type="OrthoDB" id="3197444at2"/>
<gene>
    <name evidence="3" type="ORF">HMPREF9013_1305</name>
</gene>
<keyword evidence="4" id="KW-1185">Reference proteome</keyword>
<feature type="region of interest" description="Disordered" evidence="2">
    <location>
        <begin position="261"/>
        <end position="288"/>
    </location>
</feature>
<reference evidence="4" key="1">
    <citation type="submission" date="2009-12" db="EMBL/GenBank/DDBJ databases">
        <title>Sequence of Clostridiales genomosp. BVAB3 str. UPII9-5.</title>
        <authorList>
            <person name="Madupu R."/>
            <person name="Durkin A.S."/>
            <person name="Torralba M."/>
            <person name="Methe B."/>
            <person name="Sutton G.G."/>
            <person name="Strausberg R.L."/>
            <person name="Nelson K.E."/>
        </authorList>
    </citation>
    <scope>NUCLEOTIDE SEQUENCE [LARGE SCALE GENOMIC DNA]</scope>
    <source>
        <strain evidence="4">W1219</strain>
    </source>
</reference>